<sequence length="98" mass="10867">MAEQGRFRCSECGYSTDWFNEGEERAGAEEIHYHSVTEHPDIVAEINMMPPGLARQRRIQQLERSETRGTGGGSGCLMLMLATVSSVFAAAWAFLAAW</sequence>
<protein>
    <submittedName>
        <fullName evidence="2">Uncharacterized protein</fullName>
    </submittedName>
</protein>
<dbReference type="OrthoDB" id="3872738at2"/>
<evidence type="ECO:0000256" key="1">
    <source>
        <dbReference type="SAM" id="Phobius"/>
    </source>
</evidence>
<dbReference type="AlphaFoldDB" id="A0A4Z0HB23"/>
<dbReference type="EMBL" id="SRID01000032">
    <property type="protein sequence ID" value="TGB15983.1"/>
    <property type="molecule type" value="Genomic_DNA"/>
</dbReference>
<proteinExistence type="predicted"/>
<dbReference type="Proteomes" id="UP000297948">
    <property type="component" value="Unassembled WGS sequence"/>
</dbReference>
<gene>
    <name evidence="2" type="ORF">E4099_05905</name>
</gene>
<reference evidence="2 3" key="1">
    <citation type="submission" date="2019-03" db="EMBL/GenBank/DDBJ databases">
        <authorList>
            <person name="Gonzalez-Pimentel J.L."/>
        </authorList>
    </citation>
    <scope>NUCLEOTIDE SEQUENCE [LARGE SCALE GENOMIC DNA]</scope>
    <source>
        <strain evidence="2 3">JCM 31289</strain>
    </source>
</reference>
<evidence type="ECO:0000313" key="2">
    <source>
        <dbReference type="EMBL" id="TGB15983.1"/>
    </source>
</evidence>
<evidence type="ECO:0000313" key="3">
    <source>
        <dbReference type="Proteomes" id="UP000297948"/>
    </source>
</evidence>
<keyword evidence="1" id="KW-1133">Transmembrane helix</keyword>
<accession>A0A4Z0HB23</accession>
<keyword evidence="1" id="KW-0472">Membrane</keyword>
<keyword evidence="3" id="KW-1185">Reference proteome</keyword>
<comment type="caution">
    <text evidence="2">The sequence shown here is derived from an EMBL/GenBank/DDBJ whole genome shotgun (WGS) entry which is preliminary data.</text>
</comment>
<feature type="transmembrane region" description="Helical" evidence="1">
    <location>
        <begin position="76"/>
        <end position="95"/>
    </location>
</feature>
<name>A0A4Z0HB23_9ACTN</name>
<organism evidence="2 3">
    <name type="scientific">Streptomyces palmae</name>
    <dbReference type="NCBI Taxonomy" id="1701085"/>
    <lineage>
        <taxon>Bacteria</taxon>
        <taxon>Bacillati</taxon>
        <taxon>Actinomycetota</taxon>
        <taxon>Actinomycetes</taxon>
        <taxon>Kitasatosporales</taxon>
        <taxon>Streptomycetaceae</taxon>
        <taxon>Streptomyces</taxon>
    </lineage>
</organism>
<keyword evidence="1" id="KW-0812">Transmembrane</keyword>
<dbReference type="RefSeq" id="WP_135337873.1">
    <property type="nucleotide sequence ID" value="NZ_JBHLTX010000060.1"/>
</dbReference>